<dbReference type="InterPro" id="IPR011613">
    <property type="entry name" value="GH15-like"/>
</dbReference>
<evidence type="ECO:0000259" key="1">
    <source>
        <dbReference type="Pfam" id="PF00723"/>
    </source>
</evidence>
<proteinExistence type="predicted"/>
<dbReference type="Gene3D" id="1.50.10.10">
    <property type="match status" value="1"/>
</dbReference>
<dbReference type="Pfam" id="PF00723">
    <property type="entry name" value="Glyco_hydro_15"/>
    <property type="match status" value="1"/>
</dbReference>
<accession>A0A6J4VB33</accession>
<dbReference type="SUPFAM" id="SSF48208">
    <property type="entry name" value="Six-hairpin glycosidases"/>
    <property type="match status" value="1"/>
</dbReference>
<protein>
    <recommendedName>
        <fullName evidence="1">GH15-like domain-containing protein</fullName>
    </recommendedName>
</protein>
<organism evidence="2">
    <name type="scientific">uncultured Thermomicrobiales bacterium</name>
    <dbReference type="NCBI Taxonomy" id="1645740"/>
    <lineage>
        <taxon>Bacteria</taxon>
        <taxon>Pseudomonadati</taxon>
        <taxon>Thermomicrobiota</taxon>
        <taxon>Thermomicrobia</taxon>
        <taxon>Thermomicrobiales</taxon>
        <taxon>environmental samples</taxon>
    </lineage>
</organism>
<dbReference type="InterPro" id="IPR012341">
    <property type="entry name" value="6hp_glycosidase-like_sf"/>
</dbReference>
<dbReference type="EMBL" id="CADCWM010000645">
    <property type="protein sequence ID" value="CAA9573947.1"/>
    <property type="molecule type" value="Genomic_DNA"/>
</dbReference>
<reference evidence="2" key="1">
    <citation type="submission" date="2020-02" db="EMBL/GenBank/DDBJ databases">
        <authorList>
            <person name="Meier V. D."/>
        </authorList>
    </citation>
    <scope>NUCLEOTIDE SEQUENCE</scope>
    <source>
        <strain evidence="2">AVDCRST_MAG88</strain>
    </source>
</reference>
<name>A0A6J4VB33_9BACT</name>
<dbReference type="InterPro" id="IPR008928">
    <property type="entry name" value="6-hairpin_glycosidase_sf"/>
</dbReference>
<gene>
    <name evidence="2" type="ORF">AVDCRST_MAG88-2633</name>
</gene>
<dbReference type="GO" id="GO:0005975">
    <property type="term" value="P:carbohydrate metabolic process"/>
    <property type="evidence" value="ECO:0007669"/>
    <property type="project" value="InterPro"/>
</dbReference>
<evidence type="ECO:0000313" key="2">
    <source>
        <dbReference type="EMBL" id="CAA9573947.1"/>
    </source>
</evidence>
<dbReference type="AlphaFoldDB" id="A0A6J4VB33"/>
<feature type="domain" description="GH15-like" evidence="1">
    <location>
        <begin position="4"/>
        <end position="52"/>
    </location>
</feature>
<sequence>MGRVAEARQCFERLLTQANNAGLYAEELDHTTGRHLGDFPRAFTHVALINAAISLERVEAAARRPAAPGR</sequence>